<gene>
    <name evidence="3" type="ORF">GKD79_03505</name>
</gene>
<dbReference type="EMBL" id="WKQG01000002">
    <property type="protein sequence ID" value="MSC67973.1"/>
    <property type="molecule type" value="Genomic_DNA"/>
</dbReference>
<feature type="transmembrane region" description="Helical" evidence="1">
    <location>
        <begin position="36"/>
        <end position="63"/>
    </location>
</feature>
<dbReference type="RefSeq" id="WP_341474422.1">
    <property type="nucleotide sequence ID" value="NZ_WKQF01000002.1"/>
</dbReference>
<keyword evidence="3" id="KW-0012">Acyltransferase</keyword>
<evidence type="ECO:0000313" key="3">
    <source>
        <dbReference type="EMBL" id="MSC67973.1"/>
    </source>
</evidence>
<reference evidence="3" key="1">
    <citation type="journal article" date="2019" name="Nat. Med.">
        <title>A library of human gut bacterial isolates paired with longitudinal multiomics data enables mechanistic microbiome research.</title>
        <authorList>
            <person name="Poyet M."/>
            <person name="Groussin M."/>
            <person name="Gibbons S.M."/>
            <person name="Avila-Pacheco J."/>
            <person name="Jiang X."/>
            <person name="Kearney S.M."/>
            <person name="Perrotta A.R."/>
            <person name="Berdy B."/>
            <person name="Zhao S."/>
            <person name="Lieberman T.D."/>
            <person name="Swanson P.K."/>
            <person name="Smith M."/>
            <person name="Roesemann S."/>
            <person name="Alexander J.E."/>
            <person name="Rich S.A."/>
            <person name="Livny J."/>
            <person name="Vlamakis H."/>
            <person name="Clish C."/>
            <person name="Bullock K."/>
            <person name="Deik A."/>
            <person name="Scott J."/>
            <person name="Pierce K.A."/>
            <person name="Xavier R.J."/>
            <person name="Alm E.J."/>
        </authorList>
    </citation>
    <scope>NUCLEOTIDE SEQUENCE</scope>
    <source>
        <strain evidence="3">BIOML-B7</strain>
    </source>
</reference>
<keyword evidence="1" id="KW-0472">Membrane</keyword>
<feature type="transmembrane region" description="Helical" evidence="1">
    <location>
        <begin position="144"/>
        <end position="163"/>
    </location>
</feature>
<sequence>MLFVLESISICAVNLFILISGYFLCRSSKRQLIKPIELIIQVIFFSVVLYIVKICVGAETLTIKGLIMTLVPSNWFVILYSTLYIISPYINILLEQLSGKQKKKMVIVLFAIFSVWPTIVDLSGEILGKEWIGLSSVGMYGSEWGYSIVNFLLVYIIGAYLYHMEESQNKRNKKQLLFCLLMTILIITGWAFLNERATLFTERSAWEYCNPLVIIEAVIIFLLLKNMKPFYSKIVNNLAKGCFTVFLLQNTFIRKLHIDKYINGNVLLLLFHLLLNCVVIYIICWIIYIIYTVITKPFFKMLEKKLL</sequence>
<accession>A0A6G1ZWQ9</accession>
<dbReference type="GO" id="GO:0016747">
    <property type="term" value="F:acyltransferase activity, transferring groups other than amino-acyl groups"/>
    <property type="evidence" value="ECO:0007669"/>
    <property type="project" value="InterPro"/>
</dbReference>
<name>A0A6G1ZWQ9_9FIRM</name>
<feature type="transmembrane region" description="Helical" evidence="1">
    <location>
        <begin position="6"/>
        <end position="24"/>
    </location>
</feature>
<feature type="transmembrane region" description="Helical" evidence="1">
    <location>
        <begin position="266"/>
        <end position="291"/>
    </location>
</feature>
<keyword evidence="1" id="KW-1133">Transmembrane helix</keyword>
<dbReference type="InterPro" id="IPR002656">
    <property type="entry name" value="Acyl_transf_3_dom"/>
</dbReference>
<keyword evidence="3" id="KW-0808">Transferase</keyword>
<feature type="transmembrane region" description="Helical" evidence="1">
    <location>
        <begin position="106"/>
        <end position="124"/>
    </location>
</feature>
<proteinExistence type="predicted"/>
<dbReference type="Pfam" id="PF01757">
    <property type="entry name" value="Acyl_transf_3"/>
    <property type="match status" value="1"/>
</dbReference>
<evidence type="ECO:0000256" key="1">
    <source>
        <dbReference type="SAM" id="Phobius"/>
    </source>
</evidence>
<comment type="caution">
    <text evidence="3">The sequence shown here is derived from an EMBL/GenBank/DDBJ whole genome shotgun (WGS) entry which is preliminary data.</text>
</comment>
<feature type="transmembrane region" description="Helical" evidence="1">
    <location>
        <begin position="205"/>
        <end position="224"/>
    </location>
</feature>
<keyword evidence="1" id="KW-0812">Transmembrane</keyword>
<protein>
    <submittedName>
        <fullName evidence="3">Acyltransferase family protein</fullName>
    </submittedName>
</protein>
<organism evidence="3">
    <name type="scientific">Faecalibacterium prausnitzii</name>
    <dbReference type="NCBI Taxonomy" id="853"/>
    <lineage>
        <taxon>Bacteria</taxon>
        <taxon>Bacillati</taxon>
        <taxon>Bacillota</taxon>
        <taxon>Clostridia</taxon>
        <taxon>Eubacteriales</taxon>
        <taxon>Oscillospiraceae</taxon>
        <taxon>Faecalibacterium</taxon>
    </lineage>
</organism>
<feature type="domain" description="Acyltransferase 3" evidence="2">
    <location>
        <begin position="7"/>
        <end position="288"/>
    </location>
</feature>
<feature type="transmembrane region" description="Helical" evidence="1">
    <location>
        <begin position="175"/>
        <end position="193"/>
    </location>
</feature>
<dbReference type="AlphaFoldDB" id="A0A6G1ZWQ9"/>
<feature type="transmembrane region" description="Helical" evidence="1">
    <location>
        <begin position="75"/>
        <end position="94"/>
    </location>
</feature>
<evidence type="ECO:0000259" key="2">
    <source>
        <dbReference type="Pfam" id="PF01757"/>
    </source>
</evidence>